<dbReference type="OrthoDB" id="8911505at2"/>
<evidence type="ECO:0000313" key="1">
    <source>
        <dbReference type="EMBL" id="ABB75504.1"/>
    </source>
</evidence>
<dbReference type="KEGG" id="nmu:Nmul_A2212"/>
<evidence type="ECO:0000313" key="2">
    <source>
        <dbReference type="EMBL" id="SEF70920.1"/>
    </source>
</evidence>
<dbReference type="Proteomes" id="UP000236751">
    <property type="component" value="Unassembled WGS sequence"/>
</dbReference>
<reference evidence="3" key="1">
    <citation type="submission" date="2005-08" db="EMBL/GenBank/DDBJ databases">
        <title>Complete sequence of chromosome 1 of Nitrosospira multiformis ATCC 25196.</title>
        <authorList>
            <person name="Copeland A."/>
            <person name="Lucas S."/>
            <person name="Lapidus A."/>
            <person name="Barry K."/>
            <person name="Detter J.C."/>
            <person name="Glavina T."/>
            <person name="Hammon N."/>
            <person name="Israni S."/>
            <person name="Pitluck S."/>
            <person name="Chain P."/>
            <person name="Malfatti S."/>
            <person name="Shin M."/>
            <person name="Vergez L."/>
            <person name="Schmutz J."/>
            <person name="Larimer F."/>
            <person name="Land M."/>
            <person name="Hauser L."/>
            <person name="Kyrpides N."/>
            <person name="Lykidis A."/>
            <person name="Richardson P."/>
        </authorList>
    </citation>
    <scope>NUCLEOTIDE SEQUENCE [LARGE SCALE GENOMIC DNA]</scope>
    <source>
        <strain evidence="3">ATCC 25196 / NCIMB 11849 / C 71</strain>
    </source>
</reference>
<evidence type="ECO:0000313" key="3">
    <source>
        <dbReference type="Proteomes" id="UP000002718"/>
    </source>
</evidence>
<evidence type="ECO:0000313" key="4">
    <source>
        <dbReference type="Proteomes" id="UP000236751"/>
    </source>
</evidence>
<dbReference type="Proteomes" id="UP000002718">
    <property type="component" value="Chromosome"/>
</dbReference>
<dbReference type="DNASU" id="3786295"/>
<gene>
    <name evidence="1" type="ordered locus">Nmul_A2212</name>
    <name evidence="2" type="ORF">SAMN05216403_106118</name>
</gene>
<dbReference type="RefSeq" id="WP_011381510.1">
    <property type="nucleotide sequence ID" value="NZ_FNVK01000006.1"/>
</dbReference>
<organism evidence="1 3">
    <name type="scientific">Nitrosospira multiformis (strain ATCC 25196 / NCIMB 11849 / C 71)</name>
    <dbReference type="NCBI Taxonomy" id="323848"/>
    <lineage>
        <taxon>Bacteria</taxon>
        <taxon>Pseudomonadati</taxon>
        <taxon>Pseudomonadota</taxon>
        <taxon>Betaproteobacteria</taxon>
        <taxon>Nitrosomonadales</taxon>
        <taxon>Nitrosomonadaceae</taxon>
        <taxon>Nitrosospira</taxon>
    </lineage>
</organism>
<reference evidence="1" key="2">
    <citation type="submission" date="2005-08" db="EMBL/GenBank/DDBJ databases">
        <title>Complete sequence of Chromosome 1 of Nitrosospira multiformis ATCC 25196.</title>
        <authorList>
            <consortium name="US DOE Joint Genome Institute"/>
            <person name="Copeland A."/>
            <person name="Lucas S."/>
            <person name="Lapidus A."/>
            <person name="Barry K."/>
            <person name="Detter J.C."/>
            <person name="Glavina T."/>
            <person name="Hammon N."/>
            <person name="Israni S."/>
            <person name="Pitluck S."/>
            <person name="Chain P."/>
            <person name="Malfatti S."/>
            <person name="Shin M."/>
            <person name="Vergez L."/>
            <person name="Schmutz J."/>
            <person name="Larimer F."/>
            <person name="Land M."/>
            <person name="Hauser L."/>
            <person name="Kyrpides N."/>
            <person name="Lykidis A."/>
            <person name="Richardson P."/>
        </authorList>
    </citation>
    <scope>NUCLEOTIDE SEQUENCE</scope>
    <source>
        <strain evidence="1">ATCC 25196</strain>
    </source>
</reference>
<accession>Q2Y6W7</accession>
<reference evidence="2 4" key="4">
    <citation type="submission" date="2016-10" db="EMBL/GenBank/DDBJ databases">
        <authorList>
            <person name="de Groot N.N."/>
        </authorList>
    </citation>
    <scope>NUCLEOTIDE SEQUENCE [LARGE SCALE GENOMIC DNA]</scope>
    <source>
        <strain evidence="2 4">Nl13</strain>
    </source>
</reference>
<dbReference type="EMBL" id="FNVK01000006">
    <property type="protein sequence ID" value="SEF70920.1"/>
    <property type="molecule type" value="Genomic_DNA"/>
</dbReference>
<keyword evidence="3" id="KW-1185">Reference proteome</keyword>
<reference evidence="1 3" key="3">
    <citation type="journal article" date="2008" name="Appl. Environ. Microbiol.">
        <title>Complete genome sequence of Nitrosospira multiformis, an ammonia-oxidizing bacterium from the soil environment.</title>
        <authorList>
            <person name="Norton J.M."/>
            <person name="Klotz M.G."/>
            <person name="Stein L.Y."/>
            <person name="Arp D.J."/>
            <person name="Bottomley P.J."/>
            <person name="Chain P.S."/>
            <person name="Hauser L.J."/>
            <person name="Land M.L."/>
            <person name="Larimer F.W."/>
            <person name="Shin M.W."/>
            <person name="Starkenburg S.R."/>
        </authorList>
    </citation>
    <scope>NUCLEOTIDE SEQUENCE [LARGE SCALE GENOMIC DNA]</scope>
    <source>
        <strain evidence="1">ATCC 25196</strain>
        <strain evidence="3">ATCC 25196 / NCIMB 11849 / C 71</strain>
    </source>
</reference>
<evidence type="ECO:0008006" key="5">
    <source>
        <dbReference type="Google" id="ProtNLM"/>
    </source>
</evidence>
<dbReference type="EMBL" id="CP000103">
    <property type="protein sequence ID" value="ABB75504.1"/>
    <property type="molecule type" value="Genomic_DNA"/>
</dbReference>
<protein>
    <recommendedName>
        <fullName evidence="5">DUF1493 family protein</fullName>
    </recommendedName>
</protein>
<sequence>MSMANELSIELREYLKRCGLSERMIARCNGNTRMYHDLGLYGDIAEAYMEELADHYHVDLSGFEFDKFFPPEFAGKNALLGALFSILPFAGYLARQHNEYLPLTLKMMENVMRTKQWRAGAHE</sequence>
<proteinExistence type="predicted"/>
<dbReference type="AlphaFoldDB" id="Q2Y6W7"/>
<name>Q2Y6W7_NITMU</name>
<dbReference type="STRING" id="323848.Nmul_A2212"/>
<dbReference type="HOGENOM" id="CLU_2012860_0_0_4"/>